<dbReference type="PRINTS" id="PR00411">
    <property type="entry name" value="PNDRDTASEI"/>
</dbReference>
<dbReference type="SUPFAM" id="SSF51905">
    <property type="entry name" value="FAD/NAD(P)-binding domain"/>
    <property type="match status" value="2"/>
</dbReference>
<dbReference type="Gene3D" id="3.30.390.30">
    <property type="match status" value="1"/>
</dbReference>
<proteinExistence type="predicted"/>
<dbReference type="Gene3D" id="3.50.50.60">
    <property type="entry name" value="FAD/NAD(P)-binding domain"/>
    <property type="match status" value="2"/>
</dbReference>
<dbReference type="PRINTS" id="PR00368">
    <property type="entry name" value="FADPNR"/>
</dbReference>
<dbReference type="Pfam" id="PF14759">
    <property type="entry name" value="Reductase_C"/>
    <property type="match status" value="1"/>
</dbReference>
<gene>
    <name evidence="7" type="ORF">GCM10010918_12530</name>
</gene>
<evidence type="ECO:0000256" key="3">
    <source>
        <dbReference type="ARBA" id="ARBA00022827"/>
    </source>
</evidence>
<evidence type="ECO:0000259" key="5">
    <source>
        <dbReference type="Pfam" id="PF07992"/>
    </source>
</evidence>
<accession>A0A917GXN1</accession>
<keyword evidence="4" id="KW-0560">Oxidoreductase</keyword>
<dbReference type="EMBL" id="BMHY01000002">
    <property type="protein sequence ID" value="GGG60699.1"/>
    <property type="molecule type" value="Genomic_DNA"/>
</dbReference>
<dbReference type="RefSeq" id="WP_188888098.1">
    <property type="nucleotide sequence ID" value="NZ_BMHY01000002.1"/>
</dbReference>
<comment type="cofactor">
    <cofactor evidence="1">
        <name>FAD</name>
        <dbReference type="ChEBI" id="CHEBI:57692"/>
    </cofactor>
</comment>
<dbReference type="GO" id="GO:0005737">
    <property type="term" value="C:cytoplasm"/>
    <property type="evidence" value="ECO:0007669"/>
    <property type="project" value="TreeGrafter"/>
</dbReference>
<evidence type="ECO:0000256" key="2">
    <source>
        <dbReference type="ARBA" id="ARBA00022630"/>
    </source>
</evidence>
<feature type="domain" description="FAD/NAD(P)-binding" evidence="5">
    <location>
        <begin position="6"/>
        <end position="308"/>
    </location>
</feature>
<organism evidence="7 8">
    <name type="scientific">Paenibacillus radicis</name>
    <name type="common">ex Gao et al. 2016</name>
    <dbReference type="NCBI Taxonomy" id="1737354"/>
    <lineage>
        <taxon>Bacteria</taxon>
        <taxon>Bacillati</taxon>
        <taxon>Bacillota</taxon>
        <taxon>Bacilli</taxon>
        <taxon>Bacillales</taxon>
        <taxon>Paenibacillaceae</taxon>
        <taxon>Paenibacillus</taxon>
    </lineage>
</organism>
<reference evidence="7 8" key="1">
    <citation type="journal article" date="2014" name="Int. J. Syst. Evol. Microbiol.">
        <title>Complete genome sequence of Corynebacterium casei LMG S-19264T (=DSM 44701T), isolated from a smear-ripened cheese.</title>
        <authorList>
            <consortium name="US DOE Joint Genome Institute (JGI-PGF)"/>
            <person name="Walter F."/>
            <person name="Albersmeier A."/>
            <person name="Kalinowski J."/>
            <person name="Ruckert C."/>
        </authorList>
    </citation>
    <scope>NUCLEOTIDE SEQUENCE [LARGE SCALE GENOMIC DNA]</scope>
    <source>
        <strain evidence="7 8">CGMCC 1.15286</strain>
    </source>
</reference>
<dbReference type="InterPro" id="IPR023753">
    <property type="entry name" value="FAD/NAD-binding_dom"/>
</dbReference>
<dbReference type="GO" id="GO:0016651">
    <property type="term" value="F:oxidoreductase activity, acting on NAD(P)H"/>
    <property type="evidence" value="ECO:0007669"/>
    <property type="project" value="TreeGrafter"/>
</dbReference>
<evidence type="ECO:0000256" key="1">
    <source>
        <dbReference type="ARBA" id="ARBA00001974"/>
    </source>
</evidence>
<evidence type="ECO:0000256" key="4">
    <source>
        <dbReference type="ARBA" id="ARBA00023002"/>
    </source>
</evidence>
<keyword evidence="2" id="KW-0285">Flavoprotein</keyword>
<dbReference type="Pfam" id="PF07992">
    <property type="entry name" value="Pyr_redox_2"/>
    <property type="match status" value="1"/>
</dbReference>
<evidence type="ECO:0000313" key="8">
    <source>
        <dbReference type="Proteomes" id="UP000600247"/>
    </source>
</evidence>
<dbReference type="InterPro" id="IPR050446">
    <property type="entry name" value="FAD-oxidoreductase/Apoptosis"/>
</dbReference>
<name>A0A917GXN1_9BACL</name>
<protein>
    <submittedName>
        <fullName evidence="7">Ferredoxin reductase</fullName>
    </submittedName>
</protein>
<evidence type="ECO:0000259" key="6">
    <source>
        <dbReference type="Pfam" id="PF14759"/>
    </source>
</evidence>
<keyword evidence="8" id="KW-1185">Reference proteome</keyword>
<comment type="caution">
    <text evidence="7">The sequence shown here is derived from an EMBL/GenBank/DDBJ whole genome shotgun (WGS) entry which is preliminary data.</text>
</comment>
<dbReference type="AlphaFoldDB" id="A0A917GXN1"/>
<dbReference type="InterPro" id="IPR016156">
    <property type="entry name" value="FAD/NAD-linked_Rdtase_dimer_sf"/>
</dbReference>
<dbReference type="InterPro" id="IPR036188">
    <property type="entry name" value="FAD/NAD-bd_sf"/>
</dbReference>
<sequence length="416" mass="44743">MTDNAMVIIGAGETGARAAAELRDRGWTGAITLIGEESHAPYERPPLSKQVLQEAGEPSPAYIVTAEKLKELRIDFIHSSRAASIDRSKHLVAMEDGRQFHYERLLLATGARPRTLQLPDSDNGFIRPPNIRYLRSYADALALRSRMKPGQRVAIIGGGFIGLEAAASARYRGCAVTVVEAGPRILMRGVPEAIARVIEARHRAEGVSFKLNASIQAIESSESESIITFSDGETLGFDVILAGIGAVPDTVLASGCGLTIENGIAVDERLNTSDPDIFAAGDCCSFPHPLYGGTRIRLEAWRNAQEQGTHAAGSMLGSTEAYSAVPWFWSDQYDLTLQVTGLPHTARTTVHRSLGATGDLYFHLTDDYRLAAASAIGRNGIAKDIRLAEMLIASRAALDPVQLAAPDIKLKSLLTV</sequence>
<dbReference type="InterPro" id="IPR028202">
    <property type="entry name" value="Reductase_C"/>
</dbReference>
<dbReference type="PANTHER" id="PTHR43557">
    <property type="entry name" value="APOPTOSIS-INDUCING FACTOR 1"/>
    <property type="match status" value="1"/>
</dbReference>
<dbReference type="Proteomes" id="UP000600247">
    <property type="component" value="Unassembled WGS sequence"/>
</dbReference>
<feature type="domain" description="Reductase C-terminal" evidence="6">
    <location>
        <begin position="327"/>
        <end position="414"/>
    </location>
</feature>
<evidence type="ECO:0000313" key="7">
    <source>
        <dbReference type="EMBL" id="GGG60699.1"/>
    </source>
</evidence>
<dbReference type="PANTHER" id="PTHR43557:SF2">
    <property type="entry name" value="RIESKE DOMAIN-CONTAINING PROTEIN-RELATED"/>
    <property type="match status" value="1"/>
</dbReference>
<keyword evidence="3" id="KW-0274">FAD</keyword>
<dbReference type="SUPFAM" id="SSF55424">
    <property type="entry name" value="FAD/NAD-linked reductases, dimerisation (C-terminal) domain"/>
    <property type="match status" value="1"/>
</dbReference>